<protein>
    <submittedName>
        <fullName evidence="1">Uncharacterized protein</fullName>
    </submittedName>
</protein>
<evidence type="ECO:0000313" key="2">
    <source>
        <dbReference type="Proteomes" id="UP001151760"/>
    </source>
</evidence>
<organism evidence="1 2">
    <name type="scientific">Tanacetum coccineum</name>
    <dbReference type="NCBI Taxonomy" id="301880"/>
    <lineage>
        <taxon>Eukaryota</taxon>
        <taxon>Viridiplantae</taxon>
        <taxon>Streptophyta</taxon>
        <taxon>Embryophyta</taxon>
        <taxon>Tracheophyta</taxon>
        <taxon>Spermatophyta</taxon>
        <taxon>Magnoliopsida</taxon>
        <taxon>eudicotyledons</taxon>
        <taxon>Gunneridae</taxon>
        <taxon>Pentapetalae</taxon>
        <taxon>asterids</taxon>
        <taxon>campanulids</taxon>
        <taxon>Asterales</taxon>
        <taxon>Asteraceae</taxon>
        <taxon>Asteroideae</taxon>
        <taxon>Anthemideae</taxon>
        <taxon>Anthemidinae</taxon>
        <taxon>Tanacetum</taxon>
    </lineage>
</organism>
<reference evidence="1" key="1">
    <citation type="journal article" date="2022" name="Int. J. Mol. Sci.">
        <title>Draft Genome of Tanacetum Coccineum: Genomic Comparison of Closely Related Tanacetum-Family Plants.</title>
        <authorList>
            <person name="Yamashiro T."/>
            <person name="Shiraishi A."/>
            <person name="Nakayama K."/>
            <person name="Satake H."/>
        </authorList>
    </citation>
    <scope>NUCLEOTIDE SEQUENCE</scope>
</reference>
<keyword evidence="2" id="KW-1185">Reference proteome</keyword>
<name>A0ABQ5E5W6_9ASTR</name>
<dbReference type="Proteomes" id="UP001151760">
    <property type="component" value="Unassembled WGS sequence"/>
</dbReference>
<reference evidence="1" key="2">
    <citation type="submission" date="2022-01" db="EMBL/GenBank/DDBJ databases">
        <authorList>
            <person name="Yamashiro T."/>
            <person name="Shiraishi A."/>
            <person name="Satake H."/>
            <person name="Nakayama K."/>
        </authorList>
    </citation>
    <scope>NUCLEOTIDE SEQUENCE</scope>
</reference>
<accession>A0ABQ5E5W6</accession>
<comment type="caution">
    <text evidence="1">The sequence shown here is derived from an EMBL/GenBank/DDBJ whole genome shotgun (WGS) entry which is preliminary data.</text>
</comment>
<proteinExistence type="predicted"/>
<gene>
    <name evidence="1" type="ORF">Tco_0954966</name>
</gene>
<dbReference type="EMBL" id="BQNB010015969">
    <property type="protein sequence ID" value="GJT46251.1"/>
    <property type="molecule type" value="Genomic_DNA"/>
</dbReference>
<evidence type="ECO:0000313" key="1">
    <source>
        <dbReference type="EMBL" id="GJT46251.1"/>
    </source>
</evidence>
<sequence length="120" mass="14177">MINVVVPKKHRFTAEYAIDIENNEDVQIMHFYVNATHRHPRTFYKISSSFIFYFGKKLGPKMLRWDVQTIELSAGEPQQWGRSIERFALTFSEAAQFKWMKAGTIQAFEMDSDIRFDGKY</sequence>